<gene>
    <name evidence="1" type="ORF">GMARGA_LOCUS26674</name>
</gene>
<sequence length="67" mass="7633">HDPGLQTSSTNDISEPSAQRIFESLKEIYNICNICKHKHNVKVLAMPILKINKVWMITSIQLISVEN</sequence>
<dbReference type="EMBL" id="CAJVQB010031472">
    <property type="protein sequence ID" value="CAG8816936.1"/>
    <property type="molecule type" value="Genomic_DNA"/>
</dbReference>
<evidence type="ECO:0000313" key="1">
    <source>
        <dbReference type="EMBL" id="CAG8816936.1"/>
    </source>
</evidence>
<protein>
    <submittedName>
        <fullName evidence="1">41719_t:CDS:1</fullName>
    </submittedName>
</protein>
<name>A0ABN7W6I3_GIGMA</name>
<feature type="non-terminal residue" evidence="1">
    <location>
        <position position="1"/>
    </location>
</feature>
<comment type="caution">
    <text evidence="1">The sequence shown here is derived from an EMBL/GenBank/DDBJ whole genome shotgun (WGS) entry which is preliminary data.</text>
</comment>
<reference evidence="1 2" key="1">
    <citation type="submission" date="2021-06" db="EMBL/GenBank/DDBJ databases">
        <authorList>
            <person name="Kallberg Y."/>
            <person name="Tangrot J."/>
            <person name="Rosling A."/>
        </authorList>
    </citation>
    <scope>NUCLEOTIDE SEQUENCE [LARGE SCALE GENOMIC DNA]</scope>
    <source>
        <strain evidence="1 2">120-4 pot B 10/14</strain>
    </source>
</reference>
<dbReference type="Proteomes" id="UP000789901">
    <property type="component" value="Unassembled WGS sequence"/>
</dbReference>
<accession>A0ABN7W6I3</accession>
<organism evidence="1 2">
    <name type="scientific">Gigaspora margarita</name>
    <dbReference type="NCBI Taxonomy" id="4874"/>
    <lineage>
        <taxon>Eukaryota</taxon>
        <taxon>Fungi</taxon>
        <taxon>Fungi incertae sedis</taxon>
        <taxon>Mucoromycota</taxon>
        <taxon>Glomeromycotina</taxon>
        <taxon>Glomeromycetes</taxon>
        <taxon>Diversisporales</taxon>
        <taxon>Gigasporaceae</taxon>
        <taxon>Gigaspora</taxon>
    </lineage>
</organism>
<proteinExistence type="predicted"/>
<keyword evidence="2" id="KW-1185">Reference proteome</keyword>
<evidence type="ECO:0000313" key="2">
    <source>
        <dbReference type="Proteomes" id="UP000789901"/>
    </source>
</evidence>